<evidence type="ECO:0000256" key="4">
    <source>
        <dbReference type="ARBA" id="ARBA00023157"/>
    </source>
</evidence>
<dbReference type="GO" id="GO:0006874">
    <property type="term" value="P:intracellular calcium ion homeostasis"/>
    <property type="evidence" value="ECO:0007669"/>
    <property type="project" value="TreeGrafter"/>
</dbReference>
<dbReference type="Proteomes" id="UP000623467">
    <property type="component" value="Unassembled WGS sequence"/>
</dbReference>
<evidence type="ECO:0008006" key="7">
    <source>
        <dbReference type="Google" id="ProtNLM"/>
    </source>
</evidence>
<sequence>MSFQWTLMKRSIAFAAVISLLAFFVSLPAQYLHISASPPPSALRQNIAVSHEAATHSNGCIHPPPDNCSFYVDCLEQRYHCGPSGYPLGYGEKYCTKFQTHRATLSANGQTWMLATMQCLQEALVSDAIGALNATTSCAALKDKAFATHANCYVSSGVCKLPFADWHAILEIVDVKTLSDSWDASEAMDRVFGVLCTSRRAEYMNSRLS</sequence>
<comment type="subunit">
    <text evidence="2">Homodimer; disulfide-linked.</text>
</comment>
<dbReference type="EMBL" id="JACAZH010000014">
    <property type="protein sequence ID" value="KAF7350997.1"/>
    <property type="molecule type" value="Genomic_DNA"/>
</dbReference>
<comment type="similarity">
    <text evidence="1">Belongs to the stanniocalcin family.</text>
</comment>
<comment type="caution">
    <text evidence="5">The sequence shown here is derived from an EMBL/GenBank/DDBJ whole genome shotgun (WGS) entry which is preliminary data.</text>
</comment>
<dbReference type="InterPro" id="IPR004978">
    <property type="entry name" value="Stanniocalcin"/>
</dbReference>
<dbReference type="OrthoDB" id="2251794at2759"/>
<dbReference type="AlphaFoldDB" id="A0A8H7CWQ6"/>
<keyword evidence="4" id="KW-1015">Disulfide bond</keyword>
<dbReference type="PANTHER" id="PTHR11245:SF6">
    <property type="entry name" value="DUF19 DOMAIN-CONTAINING PROTEIN"/>
    <property type="match status" value="1"/>
</dbReference>
<gene>
    <name evidence="5" type="ORF">MSAN_01661900</name>
</gene>
<evidence type="ECO:0000313" key="6">
    <source>
        <dbReference type="Proteomes" id="UP000623467"/>
    </source>
</evidence>
<name>A0A8H7CWQ6_9AGAR</name>
<accession>A0A8H7CWQ6</accession>
<reference evidence="5" key="1">
    <citation type="submission" date="2020-05" db="EMBL/GenBank/DDBJ databases">
        <title>Mycena genomes resolve the evolution of fungal bioluminescence.</title>
        <authorList>
            <person name="Tsai I.J."/>
        </authorList>
    </citation>
    <scope>NUCLEOTIDE SEQUENCE</scope>
    <source>
        <strain evidence="5">160909Yilan</strain>
    </source>
</reference>
<evidence type="ECO:0000256" key="1">
    <source>
        <dbReference type="ARBA" id="ARBA00008693"/>
    </source>
</evidence>
<dbReference type="GO" id="GO:0005179">
    <property type="term" value="F:hormone activity"/>
    <property type="evidence" value="ECO:0007669"/>
    <property type="project" value="UniProtKB-KW"/>
</dbReference>
<protein>
    <recommendedName>
        <fullName evidence="7">Stanniocalcin</fullName>
    </recommendedName>
</protein>
<keyword evidence="3" id="KW-0372">Hormone</keyword>
<organism evidence="5 6">
    <name type="scientific">Mycena sanguinolenta</name>
    <dbReference type="NCBI Taxonomy" id="230812"/>
    <lineage>
        <taxon>Eukaryota</taxon>
        <taxon>Fungi</taxon>
        <taxon>Dikarya</taxon>
        <taxon>Basidiomycota</taxon>
        <taxon>Agaricomycotina</taxon>
        <taxon>Agaricomycetes</taxon>
        <taxon>Agaricomycetidae</taxon>
        <taxon>Agaricales</taxon>
        <taxon>Marasmiineae</taxon>
        <taxon>Mycenaceae</taxon>
        <taxon>Mycena</taxon>
    </lineage>
</organism>
<dbReference type="Pfam" id="PF03298">
    <property type="entry name" value="Stanniocalcin"/>
    <property type="match status" value="1"/>
</dbReference>
<evidence type="ECO:0000256" key="2">
    <source>
        <dbReference type="ARBA" id="ARBA00011748"/>
    </source>
</evidence>
<evidence type="ECO:0000313" key="5">
    <source>
        <dbReference type="EMBL" id="KAF7350997.1"/>
    </source>
</evidence>
<dbReference type="PANTHER" id="PTHR11245">
    <property type="entry name" value="STANNIOCALCIN"/>
    <property type="match status" value="1"/>
</dbReference>
<proteinExistence type="inferred from homology"/>
<evidence type="ECO:0000256" key="3">
    <source>
        <dbReference type="ARBA" id="ARBA00022702"/>
    </source>
</evidence>
<dbReference type="GO" id="GO:0005615">
    <property type="term" value="C:extracellular space"/>
    <property type="evidence" value="ECO:0007669"/>
    <property type="project" value="TreeGrafter"/>
</dbReference>
<keyword evidence="6" id="KW-1185">Reference proteome</keyword>